<reference evidence="1" key="1">
    <citation type="submission" date="2024-07" db="EMBL/GenBank/DDBJ databases">
        <title>Metagenome and Metagenome-Assembled Genomes of Archaea from a hot spring from the geothermal field of Los Azufres, Mexico.</title>
        <authorList>
            <person name="Marin-Paredes R."/>
            <person name="Martinez-Romero E."/>
            <person name="Servin-Garciduenas L.E."/>
        </authorList>
    </citation>
    <scope>NUCLEOTIDE SEQUENCE</scope>
</reference>
<dbReference type="Proteomes" id="UP000033636">
    <property type="component" value="Unassembled WGS sequence"/>
</dbReference>
<comment type="caution">
    <text evidence="1">The sequence shown here is derived from an EMBL/GenBank/DDBJ whole genome shotgun (WGS) entry which is preliminary data.</text>
</comment>
<evidence type="ECO:0000313" key="2">
    <source>
        <dbReference type="Proteomes" id="UP000033636"/>
    </source>
</evidence>
<protein>
    <submittedName>
        <fullName evidence="1">Uncharacterized protein</fullName>
    </submittedName>
</protein>
<gene>
    <name evidence="1" type="ORF">TU35_003295</name>
</gene>
<name>A0ACC6V022_9CREN</name>
<sequence>MCRIYRDGDFLVFEAPELERLAAYLTLKGIAEELADDGVRLRAKPWLDHVVEPLQELCSAMPRDLLLDVAEALSSEGWLIDLREWIVGLRKSVAALNGVVVYECDCRDGRVELFSTSKCPDPAALSSLGFKTTPIYLGLEASRAVKSPLEAVALYDAVEGAVRRC</sequence>
<evidence type="ECO:0000313" key="1">
    <source>
        <dbReference type="EMBL" id="MFB6490267.1"/>
    </source>
</evidence>
<organism evidence="1 2">
    <name type="scientific">Thermoproteus sp. AZ2</name>
    <dbReference type="NCBI Taxonomy" id="1609232"/>
    <lineage>
        <taxon>Archaea</taxon>
        <taxon>Thermoproteota</taxon>
        <taxon>Thermoprotei</taxon>
        <taxon>Thermoproteales</taxon>
        <taxon>Thermoproteaceae</taxon>
        <taxon>Thermoproteus</taxon>
    </lineage>
</organism>
<proteinExistence type="predicted"/>
<dbReference type="EMBL" id="JZWT02000006">
    <property type="protein sequence ID" value="MFB6490267.1"/>
    <property type="molecule type" value="Genomic_DNA"/>
</dbReference>
<accession>A0ACC6V022</accession>